<evidence type="ECO:0000313" key="2">
    <source>
        <dbReference type="Proteomes" id="UP001500280"/>
    </source>
</evidence>
<reference evidence="1 2" key="1">
    <citation type="journal article" date="2019" name="Int. J. Syst. Evol. Microbiol.">
        <title>The Global Catalogue of Microorganisms (GCM) 10K type strain sequencing project: providing services to taxonomists for standard genome sequencing and annotation.</title>
        <authorList>
            <consortium name="The Broad Institute Genomics Platform"/>
            <consortium name="The Broad Institute Genome Sequencing Center for Infectious Disease"/>
            <person name="Wu L."/>
            <person name="Ma J."/>
        </authorList>
    </citation>
    <scope>NUCLEOTIDE SEQUENCE [LARGE SCALE GENOMIC DNA]</scope>
    <source>
        <strain evidence="1 2">JCM 14307</strain>
    </source>
</reference>
<evidence type="ECO:0000313" key="1">
    <source>
        <dbReference type="EMBL" id="GAA1707408.1"/>
    </source>
</evidence>
<dbReference type="EMBL" id="BAAANF010000022">
    <property type="protein sequence ID" value="GAA1707408.1"/>
    <property type="molecule type" value="Genomic_DNA"/>
</dbReference>
<proteinExistence type="predicted"/>
<organism evidence="1 2">
    <name type="scientific">Kribbella yunnanensis</name>
    <dbReference type="NCBI Taxonomy" id="190194"/>
    <lineage>
        <taxon>Bacteria</taxon>
        <taxon>Bacillati</taxon>
        <taxon>Actinomycetota</taxon>
        <taxon>Actinomycetes</taxon>
        <taxon>Propionibacteriales</taxon>
        <taxon>Kribbellaceae</taxon>
        <taxon>Kribbella</taxon>
    </lineage>
</organism>
<keyword evidence="2" id="KW-1185">Reference proteome</keyword>
<name>A0ABN2ILH3_9ACTN</name>
<dbReference type="Proteomes" id="UP001500280">
    <property type="component" value="Unassembled WGS sequence"/>
</dbReference>
<protein>
    <submittedName>
        <fullName evidence="1">YdeI/OmpD-associated family protein</fullName>
    </submittedName>
</protein>
<accession>A0ABN2ILH3</accession>
<sequence length="194" mass="21779">MTDELILADAAAWHDWLAANHQTSDGVWLVCAKKNVTTPTNLAVADALDEALCHGWIDGQRKTRDEYTFLQRYTPRRARSTWSQRNVEYIARLDKAGRMQPAGWAEVDRAKADGRWANAYSGSANLEIPADLAAAIAAVPQAQAMFDILTSANRFAVVHRVNNAKRPETRTRRITQFVAQLTRGETIYPQKRTL</sequence>
<dbReference type="RefSeq" id="WP_344160269.1">
    <property type="nucleotide sequence ID" value="NZ_BAAANF010000022.1"/>
</dbReference>
<comment type="caution">
    <text evidence="1">The sequence shown here is derived from an EMBL/GenBank/DDBJ whole genome shotgun (WGS) entry which is preliminary data.</text>
</comment>
<gene>
    <name evidence="1" type="ORF">GCM10009745_64050</name>
</gene>
<dbReference type="Pfam" id="PF13376">
    <property type="entry name" value="OmdA"/>
    <property type="match status" value="1"/>
</dbReference>